<dbReference type="Gene3D" id="3.20.20.70">
    <property type="entry name" value="Aldolase class I"/>
    <property type="match status" value="1"/>
</dbReference>
<dbReference type="Pfam" id="PF00682">
    <property type="entry name" value="HMGL-like"/>
    <property type="match status" value="1"/>
</dbReference>
<organism evidence="5 6">
    <name type="scientific">Novosphingobium humi</name>
    <dbReference type="NCBI Taxonomy" id="2282397"/>
    <lineage>
        <taxon>Bacteria</taxon>
        <taxon>Pseudomonadati</taxon>
        <taxon>Pseudomonadota</taxon>
        <taxon>Alphaproteobacteria</taxon>
        <taxon>Sphingomonadales</taxon>
        <taxon>Sphingomonadaceae</taxon>
        <taxon>Novosphingobium</taxon>
    </lineage>
</organism>
<dbReference type="PANTHER" id="PTHR42738:SF7">
    <property type="entry name" value="HYDROXYMETHYLGLUTARYL-COA LYASE"/>
    <property type="match status" value="1"/>
</dbReference>
<evidence type="ECO:0000313" key="6">
    <source>
        <dbReference type="Proteomes" id="UP001218231"/>
    </source>
</evidence>
<feature type="domain" description="Pyruvate carboxyltransferase" evidence="4">
    <location>
        <begin position="8"/>
        <end position="286"/>
    </location>
</feature>
<evidence type="ECO:0000313" key="5">
    <source>
        <dbReference type="EMBL" id="WCT79955.1"/>
    </source>
</evidence>
<dbReference type="GO" id="GO:0016829">
    <property type="term" value="F:lyase activity"/>
    <property type="evidence" value="ECO:0007669"/>
    <property type="project" value="UniProtKB-KW"/>
</dbReference>
<keyword evidence="3 5" id="KW-0456">Lyase</keyword>
<dbReference type="EMBL" id="CP117418">
    <property type="protein sequence ID" value="WCT79955.1"/>
    <property type="molecule type" value="Genomic_DNA"/>
</dbReference>
<sequence>MTNLPPRVFIKEEGPREGFQIERAPIPTADKIRLVDALSDTGVGLIQVTSFVHPQKVPGMADAEAVVAGMTPRAGVRYSGLWLNQRGLERAIATGRLDLEGKLTLYASNAFLKRNQNRTPEQQREAQPALIAMYQAHNIPVRTGFVTAAFGCNFEGDVDPARVVGLVGDMLSIAADHGENLSLMGLADTMAWATPERIRRVVGAVRERWPDLELSLHLHDTRGLGIANAMAGLEMGVRHYDAAVGGLGGCPFAAHGGAAGNIATEDFVFLCEELGIETGIDLEKLAECARLAESIVGHPLPGKVKTGGSLRALRARIAAG</sequence>
<evidence type="ECO:0000256" key="3">
    <source>
        <dbReference type="ARBA" id="ARBA00023239"/>
    </source>
</evidence>
<dbReference type="PANTHER" id="PTHR42738">
    <property type="entry name" value="HYDROXYMETHYLGLUTARYL-COA LYASE"/>
    <property type="match status" value="1"/>
</dbReference>
<dbReference type="Proteomes" id="UP001218231">
    <property type="component" value="Plasmid unnamed1"/>
</dbReference>
<proteinExistence type="inferred from homology"/>
<dbReference type="InterPro" id="IPR000891">
    <property type="entry name" value="PYR_CT"/>
</dbReference>
<accession>A0ABY7U385</accession>
<keyword evidence="2" id="KW-0479">Metal-binding</keyword>
<keyword evidence="6" id="KW-1185">Reference proteome</keyword>
<geneLocation type="plasmid" evidence="5 6">
    <name>unnamed1</name>
</geneLocation>
<dbReference type="InterPro" id="IPR013785">
    <property type="entry name" value="Aldolase_TIM"/>
</dbReference>
<gene>
    <name evidence="5" type="ORF">PQ457_17990</name>
</gene>
<keyword evidence="5" id="KW-0614">Plasmid</keyword>
<protein>
    <submittedName>
        <fullName evidence="5">Hydroxymethylglutaryl-CoA lyase</fullName>
    </submittedName>
</protein>
<evidence type="ECO:0000256" key="1">
    <source>
        <dbReference type="ARBA" id="ARBA00009405"/>
    </source>
</evidence>
<dbReference type="CDD" id="cd07938">
    <property type="entry name" value="DRE_TIM_HMGL"/>
    <property type="match status" value="1"/>
</dbReference>
<dbReference type="InterPro" id="IPR043594">
    <property type="entry name" value="HMGL"/>
</dbReference>
<dbReference type="PROSITE" id="PS50991">
    <property type="entry name" value="PYR_CT"/>
    <property type="match status" value="1"/>
</dbReference>
<reference evidence="5 6" key="1">
    <citation type="submission" date="2023-02" db="EMBL/GenBank/DDBJ databases">
        <title>Genome sequence of Novosphingobium humi KACC 19094.</title>
        <authorList>
            <person name="Kim S."/>
            <person name="Heo J."/>
            <person name="Kwon S.-W."/>
        </authorList>
    </citation>
    <scope>NUCLEOTIDE SEQUENCE [LARGE SCALE GENOMIC DNA]</scope>
    <source>
        <strain evidence="5 6">KACC 19094</strain>
        <plasmid evidence="5 6">unnamed1</plasmid>
    </source>
</reference>
<name>A0ABY7U385_9SPHN</name>
<evidence type="ECO:0000259" key="4">
    <source>
        <dbReference type="PROSITE" id="PS50991"/>
    </source>
</evidence>
<dbReference type="RefSeq" id="WP_273620229.1">
    <property type="nucleotide sequence ID" value="NZ_CP117418.1"/>
</dbReference>
<dbReference type="SUPFAM" id="SSF51569">
    <property type="entry name" value="Aldolase"/>
    <property type="match status" value="1"/>
</dbReference>
<comment type="similarity">
    <text evidence="1">Belongs to the HMG-CoA lyase family.</text>
</comment>
<dbReference type="NCBIfam" id="NF004283">
    <property type="entry name" value="PRK05692.1"/>
    <property type="match status" value="1"/>
</dbReference>
<evidence type="ECO:0000256" key="2">
    <source>
        <dbReference type="ARBA" id="ARBA00022723"/>
    </source>
</evidence>